<dbReference type="InterPro" id="IPR049382">
    <property type="entry name" value="FGGY_C_2"/>
</dbReference>
<dbReference type="SUPFAM" id="SSF53067">
    <property type="entry name" value="Actin-like ATPase domain"/>
    <property type="match status" value="1"/>
</dbReference>
<evidence type="ECO:0000313" key="6">
    <source>
        <dbReference type="EMBL" id="MBT1689755.1"/>
    </source>
</evidence>
<keyword evidence="2" id="KW-0808">Transferase</keyword>
<dbReference type="Pfam" id="PF21546">
    <property type="entry name" value="FGGY_C_2"/>
    <property type="match status" value="1"/>
</dbReference>
<dbReference type="InterPro" id="IPR018484">
    <property type="entry name" value="FGGY_N"/>
</dbReference>
<comment type="caution">
    <text evidence="6">The sequence shown here is derived from an EMBL/GenBank/DDBJ whole genome shotgun (WGS) entry which is preliminary data.</text>
</comment>
<dbReference type="Pfam" id="PF00370">
    <property type="entry name" value="FGGY_N"/>
    <property type="match status" value="1"/>
</dbReference>
<evidence type="ECO:0000313" key="7">
    <source>
        <dbReference type="Proteomes" id="UP001319180"/>
    </source>
</evidence>
<dbReference type="EMBL" id="JAHESC010000047">
    <property type="protein sequence ID" value="MBT1689755.1"/>
    <property type="molecule type" value="Genomic_DNA"/>
</dbReference>
<evidence type="ECO:0000256" key="2">
    <source>
        <dbReference type="ARBA" id="ARBA00022679"/>
    </source>
</evidence>
<dbReference type="AlphaFoldDB" id="A0AAP2DFI4"/>
<dbReference type="Proteomes" id="UP001319180">
    <property type="component" value="Unassembled WGS sequence"/>
</dbReference>
<gene>
    <name evidence="6" type="ORF">KK078_24550</name>
</gene>
<dbReference type="Gene3D" id="3.30.420.40">
    <property type="match status" value="2"/>
</dbReference>
<name>A0AAP2DFI4_9BACT</name>
<keyword evidence="3 6" id="KW-0418">Kinase</keyword>
<organism evidence="6 7">
    <name type="scientific">Dawidia soli</name>
    <dbReference type="NCBI Taxonomy" id="2782352"/>
    <lineage>
        <taxon>Bacteria</taxon>
        <taxon>Pseudomonadati</taxon>
        <taxon>Bacteroidota</taxon>
        <taxon>Cytophagia</taxon>
        <taxon>Cytophagales</taxon>
        <taxon>Chryseotaleaceae</taxon>
        <taxon>Dawidia</taxon>
    </lineage>
</organism>
<evidence type="ECO:0000259" key="4">
    <source>
        <dbReference type="Pfam" id="PF00370"/>
    </source>
</evidence>
<dbReference type="GO" id="GO:0016301">
    <property type="term" value="F:kinase activity"/>
    <property type="evidence" value="ECO:0007669"/>
    <property type="project" value="UniProtKB-KW"/>
</dbReference>
<dbReference type="InterPro" id="IPR043129">
    <property type="entry name" value="ATPase_NBD"/>
</dbReference>
<protein>
    <submittedName>
        <fullName evidence="6">Carbohydrate kinase</fullName>
    </submittedName>
</protein>
<sequence length="470" mass="53016">MPTPVTAIFDIGKTNKKFFLFDDSLRQQHREYHKLPAVTDDDGFPCDDLPGLTRWIRDTVARTLADDRYTVKYLNFSTYGATLVHLDADGHPVTPLYNYLKPIPDDVVREFFRRYPEADNNTETASPALGMLNAGLQLYWLKTCKPAVFARIRHTLHFPQYLSYLFTGMLASEPTSIGCHTRLWDYHHRRYHRWLYEEQLDHLFPAVVPTTHTFPATLHGHAVTVGIGIHDSSSALAAYMLRTQDPFALISTGTWSITLNPFTREPLTAHELSRDCLHYMTIHGAPVKASRLFLGHELDHQLKRLNTVFGKAPQYYKQIPFIPALINPDAPDTNTFYPETLNNPALVGDVFKQDQWSPARYSTFEEAYHQVIWGLARLQVASLRLALGNSPVRKLYLDGGFVSNTAFLDLLRSLLPEYTLEVSQRPLGSAQGAALIVRNQDHARLTGMAAATSDASAPIARESLQADPGL</sequence>
<keyword evidence="7" id="KW-1185">Reference proteome</keyword>
<dbReference type="InterPro" id="IPR050406">
    <property type="entry name" value="FGGY_Carb_Kinase"/>
</dbReference>
<evidence type="ECO:0000256" key="3">
    <source>
        <dbReference type="ARBA" id="ARBA00022777"/>
    </source>
</evidence>
<evidence type="ECO:0000259" key="5">
    <source>
        <dbReference type="Pfam" id="PF21546"/>
    </source>
</evidence>
<reference evidence="6 7" key="1">
    <citation type="submission" date="2021-05" db="EMBL/GenBank/DDBJ databases">
        <title>A Polyphasic approach of four new species of the genus Ohtaekwangia: Ohtaekwangia histidinii sp. nov., Ohtaekwangia cretensis sp. nov., Ohtaekwangia indiensis sp. nov., Ohtaekwangia reichenbachii sp. nov. from diverse environment.</title>
        <authorList>
            <person name="Octaviana S."/>
        </authorList>
    </citation>
    <scope>NUCLEOTIDE SEQUENCE [LARGE SCALE GENOMIC DNA]</scope>
    <source>
        <strain evidence="6 7">PWU37</strain>
    </source>
</reference>
<feature type="domain" description="Carbohydrate kinase FGGY C-terminal" evidence="5">
    <location>
        <begin position="245"/>
        <end position="440"/>
    </location>
</feature>
<feature type="domain" description="Carbohydrate kinase FGGY N-terminal" evidence="4">
    <location>
        <begin position="8"/>
        <end position="227"/>
    </location>
</feature>
<comment type="similarity">
    <text evidence="1">Belongs to the FGGY kinase family.</text>
</comment>
<proteinExistence type="inferred from homology"/>
<evidence type="ECO:0000256" key="1">
    <source>
        <dbReference type="ARBA" id="ARBA00009156"/>
    </source>
</evidence>
<accession>A0AAP2DFI4</accession>
<dbReference type="PANTHER" id="PTHR43095">
    <property type="entry name" value="SUGAR KINASE"/>
    <property type="match status" value="1"/>
</dbReference>
<dbReference type="RefSeq" id="WP_254092978.1">
    <property type="nucleotide sequence ID" value="NZ_JAHESC010000047.1"/>
</dbReference>
<dbReference type="CDD" id="cd07772">
    <property type="entry name" value="ASKHA_NBD_FGGY_NaCK-like"/>
    <property type="match status" value="1"/>
</dbReference>
<dbReference type="GO" id="GO:0005975">
    <property type="term" value="P:carbohydrate metabolic process"/>
    <property type="evidence" value="ECO:0007669"/>
    <property type="project" value="InterPro"/>
</dbReference>